<evidence type="ECO:0000313" key="7">
    <source>
        <dbReference type="Proteomes" id="UP000528460"/>
    </source>
</evidence>
<dbReference type="GO" id="GO:0003824">
    <property type="term" value="F:catalytic activity"/>
    <property type="evidence" value="ECO:0007669"/>
    <property type="project" value="InterPro"/>
</dbReference>
<evidence type="ECO:0000256" key="1">
    <source>
        <dbReference type="ARBA" id="ARBA00001957"/>
    </source>
</evidence>
<feature type="domain" description="Carrier" evidence="5">
    <location>
        <begin position="1143"/>
        <end position="1218"/>
    </location>
</feature>
<feature type="non-terminal residue" evidence="6">
    <location>
        <position position="1"/>
    </location>
</feature>
<dbReference type="SUPFAM" id="SSF52777">
    <property type="entry name" value="CoA-dependent acyltransferases"/>
    <property type="match status" value="10"/>
</dbReference>
<dbReference type="SMART" id="SM00823">
    <property type="entry name" value="PKS_PP"/>
    <property type="match status" value="5"/>
</dbReference>
<dbReference type="InterPro" id="IPR001242">
    <property type="entry name" value="Condensation_dom"/>
</dbReference>
<dbReference type="InterPro" id="IPR036736">
    <property type="entry name" value="ACP-like_sf"/>
</dbReference>
<dbReference type="GO" id="GO:0044550">
    <property type="term" value="P:secondary metabolite biosynthetic process"/>
    <property type="evidence" value="ECO:0007669"/>
    <property type="project" value="UniProtKB-ARBA"/>
</dbReference>
<feature type="domain" description="Carrier" evidence="5">
    <location>
        <begin position="3266"/>
        <end position="3341"/>
    </location>
</feature>
<dbReference type="CDD" id="cd19531">
    <property type="entry name" value="LCL_NRPS-like"/>
    <property type="match status" value="5"/>
</dbReference>
<evidence type="ECO:0000259" key="5">
    <source>
        <dbReference type="PROSITE" id="PS50075"/>
    </source>
</evidence>
<comment type="cofactor">
    <cofactor evidence="1">
        <name>pantetheine 4'-phosphate</name>
        <dbReference type="ChEBI" id="CHEBI:47942"/>
    </cofactor>
</comment>
<dbReference type="Gene3D" id="3.30.300.30">
    <property type="match status" value="5"/>
</dbReference>
<dbReference type="PROSITE" id="PS00012">
    <property type="entry name" value="PHOSPHOPANTETHEINE"/>
    <property type="match status" value="4"/>
</dbReference>
<dbReference type="Pfam" id="PF13193">
    <property type="entry name" value="AMP-binding_C"/>
    <property type="match status" value="5"/>
</dbReference>
<keyword evidence="4" id="KW-0597">Phosphoprotein</keyword>
<gene>
    <name evidence="6" type="ORF">HNS30_24895</name>
</gene>
<evidence type="ECO:0000256" key="2">
    <source>
        <dbReference type="ARBA" id="ARBA00006432"/>
    </source>
</evidence>
<dbReference type="Proteomes" id="UP000528460">
    <property type="component" value="Unassembled WGS sequence"/>
</dbReference>
<dbReference type="InterPro" id="IPR006162">
    <property type="entry name" value="Ppantetheine_attach_site"/>
</dbReference>
<dbReference type="PROSITE" id="PS00455">
    <property type="entry name" value="AMP_BINDING"/>
    <property type="match status" value="4"/>
</dbReference>
<dbReference type="InterPro" id="IPR009081">
    <property type="entry name" value="PP-bd_ACP"/>
</dbReference>
<dbReference type="FunFam" id="2.30.38.10:FF:000001">
    <property type="entry name" value="Non-ribosomal peptide synthetase PvdI"/>
    <property type="match status" value="4"/>
</dbReference>
<keyword evidence="3" id="KW-0596">Phosphopantetheine</keyword>
<sequence length="5259" mass="570950">ALAQCEGVRECVVVAKGQGAGTKRLVAYVAGEGLDVAAVRTALKGRVPEYMVPSAFVVLAALPLTANGKVDRKALPEPSEAGVEVSGAYVAPRTPTEEVLAAEWAKVLGVGRVGARDNFFELGGHSLLATQAISRVRSVFGVELPLRALFEAPTVADLAIRVDAAALGAKAPPLVPVPRTGALPLSFAQQRLWFLDQMEPGSTAFNMFTALRLEGALDVSAMERAFHALVERHESLRTTFEARGQEPVQRIAPAPEHVLNTVDLSTLDGDAIELEARRLAGVEARWPFDLGRGPLFRATLLRLGTQRHMLLVAKHHIISDGWSMGVLVREVTALYESFRTGQPASLPELKIQYADYAAWQRGWLRGDALETQLSYWRQQLGGAPRLLELPTDRPRPPVAGTRGAILQRMLPERLTQALRTLSQREGATLYMTLLAGFQVLLSRHSGQTDIVVGADIANRNHAETEGLIGFFINQLAMRTRLEDDPSFTTLLARVKDTALGAYGHQDLPFEELVKALNPERSLAHAPLFQVKLILQNTPTSSLELPGLSFRASGSESVQSNLDLTLSITESPQGLSCQWVYGTDLFDASTMERLAAGFRTVLESAVAEPAERVSRLPVLPAEERRTLLEAWNDTALVLSEDGGLHGLVEAQVERTPDAVAAEFEGEALSYRELDTRANQLAWHLRSLGVRAETRVGVCLERSLDLVVALLGVLKAGGAYVPLDPSYPSERLGAMLEDSRVPVVVTQESLADALPSRGEWLLLVDEEAAAIARRPKEAPPSLTEPRNAAYVIFTSGSTGRPKGVVVEHRGIRNTIVRTVTDFGIQPGRRVLQFTAFGFDASVLEIFGTLAGGGTLVLVPRDALLPGPELTALLRDRHITTSVLLPPVLAALPHDALPELETIISGAEALPPELVDRWGAGRRFLNCYGPTEISVTATSVLCAPDGGRPGIGRPYPNTRLYVLDRAGQPVPTGVLGELYIGGVGVGRGYLERPDLTAERFVPDVFGGEPGARLYRTGDVVRYRADGQLEFAGRVDHQVKLRGFRIELGEIEAALGQHASVRDAVVLAREDVPGQKRLVAYVVPQEEQTADAEALRAFLKERLPEYMVPAAFVALDALPLTPNGKVDRKALPKPELQKLAAETGDAAPRPGAEEKLARIWAELLGIEGVGRNADFFELGGHSLLATQAVSRIRQAFRVDLPVRAFFEMPNVAALAAWLSTQVQDVGPEVPPLVPVSREQPLPLSFAQQRLWFLDQLEPGSLAYNIPLTVSLEGDLDVPALGRAFQEILRRHESLRTAFGVKDGEPVQVISEVPEIALAVVDLGALPQAEIEATLEQRAMAESRQPFDLTRGPLVRATLLRQDARRHVLLLTMHHIVSDGWSMGIFMREMAALYEAFHAGRPSPLPELKVQYADYAAWQRGWLRGEALEAQLAWWREQLRDTPPLLELPTDHPRPTVRTHRAGAVPTEFPQALSAKLQALGQEEGATLYMTLLAGFQVLLSRYSGQTDIVVGTDIANRNHADTEGLIGFFVNQLAMRTRLDDAPTFRQLLQRVKDTALGAYGHQDLPFEELVKALNPERSLGHSPIFQVKLSVQNTPASSIELPGLKLRSLGRDEGAAKVDLTLSFKDTGMGLLCVTDYRADLFEQATVERMMGHLRVLLEGIAANPDASVSALPMLAEAEREQVLRAWNQTAEAVPLESIHAQFEAQVERVPGGVAVVAGGKQLTYAELDAKANRLARALVKEGVGPDVLVGLYVERTVEAVVGMLGILKAGGGYVPMDTSFPEARVKAIAEDAGLRVVVTQRAQAADVAGLGLVTVIVEAVEEAGGSTEAVKTKVRGENAAYAIFTSGSTGRPKGVVVEHRQLANYVGSIRGRLRLEEGMSFASVTTLAADLGHTAVFPMLCGGGTLHLVSKEVASDAEALGAYMQTHGVDGLKVVPSHLRALLSGPNAKQVLPRKRLVVGGEASDKELVETVKRLAPECAVFNHYGPTETTVGVLTNPVEGVWEEGAATLALGRPIGNARMYVLDASGRPVPRGVAGELYVGGAVVTRGYVGRPELTAERYVPDGFSTEPGARLYRTGDKVRQREDGKLEFLGRVDFQLKIRGYRVELGEVEAGLSACEGVREAVVIAREDAPGDKRLVAYVVAKPGSTVEATSLRGELKGRLPEYMVPSAFVVLEAMPLNANGKVDRKALPRPEATDADARDFVAPRTPTEQRLAAIWSELLNAKEVGPRSNFFELGGHSLLATQALSRIRQTFQAELPLRALFEHPTLEQLAVRIDAAVQSGTGVQMPALVPADRSGELPLSFAQQRLWFLDQLEPGSAFYNIPTAVRLSGALDVAALRRTFTELVRRHESLRTTFRAQEGHPVQVVAPAAEVPLAQVDLSSDANAEARAQALAEEEVRRPFDLERGPLFRVTLIRLGDTEHVLLLSVHHIVSDGWSRGVLIREVGTLYGAFSTGQPSPLPELPVQYVDYAAWQRGWLRGEVLEAQLGYWKQQLAGAPHALELPTDKPRPAMQTFRGTSRSVTLPAALRDALWELSRQEGATPFMTLLAAWQVVLSRYSGQDDISVGTPIAGRNRSELEGLIGFFINTLVLRTRLDGNPSFRQTLRQVREVALGAYAHQEVPFEKLVEELKPERDMSRSSLFQVMFSLQNATLPSVQLPTGLRLRPIEAEGETVKFELSLSVMESASGLAVALEFNSDLFEAATAERMLKHFGVLLEGIAARPDARVLDLPLLGEVERQQVLVEWNATDVALPEGQGIPERFAELARAQPEAPAVVAPGGEALTYGQLEAQANQLAHHLRSLGVGPEVLVGVCLERTPQLLVALLGILKAGGAYVPLDPSYPADRLALMVSESRMSLLLTQRALEGTVEAPGLRRYLLDEEAPARASLPTSAPKRTAGFENLAYVVFTSGSTGTPKGVMVSHRSWANAYLGWERSYGLKQGPRSHLQMASFSFDVFGGDVSRALCSGGKLVLCPREWLLEPLKLHGLMEAEAVDCAEFVPAVLRGLLQHLEETGQRLESMRVLIAGSDAWYVNEYRRIRGVIGPQTRLINSYGISETTIDSTWFESEALEAGDNRLVPIGRPFANVRMYVLDAALKPVPPGVAGELYIGGEGVTRGYVRRPELTAERFVPDPYGAAGARLYRSGDRARHLADGNIEFLGRADTQVKLRGFRVELGEIESVLGKHPAVRTAVVLLREEPRRLVAYVVAPEGVEASALRQHVKESLPEYMVPAAFVVLDALPLTPNGKVDRKALPAPEGAQEAADYVAPRTPTEELLANLWAQVLGVARVGASDNFFDLGGHSLVATQAMSRVRSAFGVELPLRALFEAPTVASLAMRVDEARRAKQGDAVPKLVPVERSANDLPLSFAQQRLWFLDQLQPGSASYNMTSAVRLSGTLDVPALERTFLELVRRHEALRTTFQTRDSQPVQRISALGASVLEQISVQGQTSAEQDAEARKRVEAEAARPFNLARGPLFRATLLRLTDTEHVLVLVMHHIVSDGWSMDVLVREVAALYGAYSQGRASPLPELPVQYADYAAWQRGWLHGEVLEKQLSWWRGQLEGAPHALELPTDRPRPAVQGISGARTALQLPRALEEAVLKLARQEGATPFMVVLAAWQVLLARYSGQQDISVGTPIAGRNRTELEGLIGFFVNTLVLRTKLESGTSFRQVLRQVRETTLGAYEHQEVPFEKLVEELKPERDLSRSPLFQVMFTWQTEAAATNTPGEVRPNSSLTLRSLQTEGTTAKFDLTLGVAETGQGLAASLEYSTDLYDAETAQRMLSHLGTLLASITKDADANLWSLPLLEAEERQQVLERFAGAQAEVSTVETIHSLFAAQAAKTPGAVAVVHEGRALTYAQVEARANQLARHLRTLGVREETRVGVCVERTEVMVVALLGVLKAGAAYVPLDATYPKDRLAYMLEGTGAPVVITQASLEDALPEYAGQRVRLDADAAVLAGYPAEAPANRTEPRQLAYVLYTSGSTGRPKGVAVTHASATAFLKWATGTFTAEQLKGVLAATSLNFDLSVFEVFAPLVSGGTVVVAENALALAGLKEAQRVTLLNTVPSAVAELVRSGGIPPSVQTVNLAGEALPNRLVQALYALPQVKEVNNLYGPTEDTTYSTHARVERGAKTEPRIGRPLEGTQAYVLDTHGQPVPVGVPGELYLGGEGLARGYLGQPGLTAERFVPNPYGTPGSRLYRTGDKVRWGRDGTLEYLGRMDFQVKVRGFRIELGEVETALGEQPTVRDVVVVVREDVPGDKRLVAYVVPQPGHTMEATGLRSALKGRLPEYMVPSAFVVLEALPLNANGKVDRKALPKPEAGAERTRQYVAPRTKTEEVLTSIWAQVLGAKQVGVEDSFFELGGHSLLATQAVSRIRTAFNIDLPLRALFESPTVSELALRVESAKQGDAVPKLVATARTGREPLSFAQQRLWLLDQLQPGSASYNLPAAVRLTGTLDTEALRRTFTELVRRHEALRTTFQVHDGQPSQVVSPAGELEWTVTALDGLPEAQREAEVRALAKAQVLRPFDLSQGPLFRATLVRLSETEHVLVLVMHHIVSDGWSMDVLVREVAALYGAYAEGRESPLPELPVQYADYAAWQRGWLQGEVLEGQLAWWRQQLEGAPHALELPTDRPRPAVQRFHGANASVLMPKALEEKLSVLARQEGATSFMVLLAAWQVLLARYSGQQDISVGTPIAGRNRTELEGLIGFFVNTLVLRTKLEGSASFRDVLRQVKETTLGAYAHQEVPFEKLVEELKPERDLSRTPLFQVMFTWLAAAVAANAGEVRPNNRLALRALETEGATAKFDLTLGVAETGQGLAASLEYNTDLYDAETAQRMLSHFGMLLEGIAKDADANLWSLPLLGVEERQQVLERFAGTQAEVSTAETIHSLFAAQAAKTPGAVAVVHEGRALTYAQVEARANQLARHLRTLGVREETRVGVCVERTEAMVVALLGVLKAGAVYVPLDATYPKDRLAYMLEGTGAPVVITQASLVDMLPQYVGHRVRLDEDAKVLERHDASALEVRNSPRQLAYVLYTSGSTGRPKGVAVTHASAVAFLKWATSTFKAEQLKGVLAATSLNFDLSVFEVFAPLVSGGTVVVAENALALAGLKEAGRVTLLNTVPSAVAELVRSGGIPSSVETVNLAGEALPNRLVQALYALPQVKEVNNLYGPTEDTTYSTHARVERGAKTEPRIGRPLEGTQAYVLDTHGQPVPVGVPGELYLGGEGLARGYLGQPGLTAERFVPNPYGAAGTRLYRTGDKVR</sequence>
<feature type="domain" description="Carrier" evidence="5">
    <location>
        <begin position="2204"/>
        <end position="2279"/>
    </location>
</feature>
<dbReference type="PROSITE" id="PS50075">
    <property type="entry name" value="CARRIER"/>
    <property type="match status" value="5"/>
</dbReference>
<dbReference type="CDD" id="cd05930">
    <property type="entry name" value="A_NRPS"/>
    <property type="match status" value="2"/>
</dbReference>
<name>A0A7Y4NG65_9BACT</name>
<dbReference type="SUPFAM" id="SSF56801">
    <property type="entry name" value="Acetyl-CoA synthetase-like"/>
    <property type="match status" value="6"/>
</dbReference>
<dbReference type="CDD" id="cd17652">
    <property type="entry name" value="A_NRPS_CmdD_like"/>
    <property type="match status" value="1"/>
</dbReference>
<comment type="similarity">
    <text evidence="2">Belongs to the ATP-dependent AMP-binding enzyme family.</text>
</comment>
<dbReference type="Gene3D" id="3.40.50.980">
    <property type="match status" value="10"/>
</dbReference>
<dbReference type="InterPro" id="IPR020845">
    <property type="entry name" value="AMP-binding_CS"/>
</dbReference>
<dbReference type="FunFam" id="3.30.559.10:FF:000012">
    <property type="entry name" value="Non-ribosomal peptide synthetase"/>
    <property type="match status" value="5"/>
</dbReference>
<dbReference type="InterPro" id="IPR010071">
    <property type="entry name" value="AA_adenyl_dom"/>
</dbReference>
<dbReference type="InterPro" id="IPR025110">
    <property type="entry name" value="AMP-bd_C"/>
</dbReference>
<dbReference type="GO" id="GO:0043041">
    <property type="term" value="P:amino acid activation for nonribosomal peptide biosynthetic process"/>
    <property type="evidence" value="ECO:0007669"/>
    <property type="project" value="TreeGrafter"/>
</dbReference>
<feature type="domain" description="Carrier" evidence="5">
    <location>
        <begin position="91"/>
        <end position="166"/>
    </location>
</feature>
<dbReference type="FunFam" id="3.30.300.30:FF:000010">
    <property type="entry name" value="Enterobactin synthetase component F"/>
    <property type="match status" value="4"/>
</dbReference>
<dbReference type="Gene3D" id="3.30.559.10">
    <property type="entry name" value="Chloramphenicol acetyltransferase-like domain"/>
    <property type="match status" value="5"/>
</dbReference>
<dbReference type="SUPFAM" id="SSF47336">
    <property type="entry name" value="ACP-like"/>
    <property type="match status" value="5"/>
</dbReference>
<dbReference type="FunFam" id="3.40.50.12780:FF:000012">
    <property type="entry name" value="Non-ribosomal peptide synthetase"/>
    <property type="match status" value="3"/>
</dbReference>
<dbReference type="RefSeq" id="WP_171418722.1">
    <property type="nucleotide sequence ID" value="NZ_JABFJW010000220.1"/>
</dbReference>
<dbReference type="FunFam" id="3.40.50.980:FF:000001">
    <property type="entry name" value="Non-ribosomal peptide synthetase"/>
    <property type="match status" value="5"/>
</dbReference>
<evidence type="ECO:0000256" key="3">
    <source>
        <dbReference type="ARBA" id="ARBA00022450"/>
    </source>
</evidence>
<dbReference type="InterPro" id="IPR000873">
    <property type="entry name" value="AMP-dep_synth/lig_dom"/>
</dbReference>
<dbReference type="Pfam" id="PF00668">
    <property type="entry name" value="Condensation"/>
    <property type="match status" value="5"/>
</dbReference>
<evidence type="ECO:0000256" key="4">
    <source>
        <dbReference type="ARBA" id="ARBA00022553"/>
    </source>
</evidence>
<dbReference type="PANTHER" id="PTHR45527">
    <property type="entry name" value="NONRIBOSOMAL PEPTIDE SYNTHETASE"/>
    <property type="match status" value="1"/>
</dbReference>
<feature type="domain" description="Carrier" evidence="5">
    <location>
        <begin position="4327"/>
        <end position="4402"/>
    </location>
</feature>
<dbReference type="FunFam" id="1.10.1200.10:FF:000016">
    <property type="entry name" value="Non-ribosomal peptide synthase"/>
    <property type="match status" value="2"/>
</dbReference>
<accession>A0A7Y4NG65</accession>
<dbReference type="Pfam" id="PF00550">
    <property type="entry name" value="PP-binding"/>
    <property type="match status" value="5"/>
</dbReference>
<dbReference type="NCBIfam" id="NF003417">
    <property type="entry name" value="PRK04813.1"/>
    <property type="match status" value="6"/>
</dbReference>
<dbReference type="EMBL" id="JABFJW010000220">
    <property type="protein sequence ID" value="NOK12281.1"/>
    <property type="molecule type" value="Genomic_DNA"/>
</dbReference>
<dbReference type="GO" id="GO:0005829">
    <property type="term" value="C:cytosol"/>
    <property type="evidence" value="ECO:0007669"/>
    <property type="project" value="TreeGrafter"/>
</dbReference>
<dbReference type="GO" id="GO:0031177">
    <property type="term" value="F:phosphopantetheine binding"/>
    <property type="evidence" value="ECO:0007669"/>
    <property type="project" value="InterPro"/>
</dbReference>
<protein>
    <submittedName>
        <fullName evidence="6">Non-ribosomal peptide synthase/polyketide synthase</fullName>
    </submittedName>
</protein>
<dbReference type="PANTHER" id="PTHR45527:SF1">
    <property type="entry name" value="FATTY ACID SYNTHASE"/>
    <property type="match status" value="1"/>
</dbReference>
<evidence type="ECO:0000313" key="6">
    <source>
        <dbReference type="EMBL" id="NOK12281.1"/>
    </source>
</evidence>
<dbReference type="NCBIfam" id="NF004282">
    <property type="entry name" value="PRK05691.1"/>
    <property type="match status" value="6"/>
</dbReference>
<organism evidence="6 7">
    <name type="scientific">Corallococcus exercitus</name>
    <dbReference type="NCBI Taxonomy" id="2316736"/>
    <lineage>
        <taxon>Bacteria</taxon>
        <taxon>Pseudomonadati</taxon>
        <taxon>Myxococcota</taxon>
        <taxon>Myxococcia</taxon>
        <taxon>Myxococcales</taxon>
        <taxon>Cystobacterineae</taxon>
        <taxon>Myxococcaceae</taxon>
        <taxon>Corallococcus</taxon>
    </lineage>
</organism>
<feature type="non-terminal residue" evidence="6">
    <location>
        <position position="5259"/>
    </location>
</feature>
<reference evidence="6 7" key="1">
    <citation type="submission" date="2020-05" db="EMBL/GenBank/DDBJ databases">
        <authorList>
            <person name="Whitworth D."/>
        </authorList>
    </citation>
    <scope>NUCLEOTIDE SEQUENCE [LARGE SCALE GENOMIC DNA]</scope>
    <source>
        <strain evidence="6 7">CA046A</strain>
    </source>
</reference>
<dbReference type="Gene3D" id="2.30.38.10">
    <property type="entry name" value="Luciferase, Domain 3"/>
    <property type="match status" value="5"/>
</dbReference>
<dbReference type="FunFam" id="1.10.1200.10:FF:000005">
    <property type="entry name" value="Nonribosomal peptide synthetase 1"/>
    <property type="match status" value="3"/>
</dbReference>
<proteinExistence type="inferred from homology"/>
<dbReference type="InterPro" id="IPR020806">
    <property type="entry name" value="PKS_PP-bd"/>
</dbReference>
<dbReference type="InterPro" id="IPR045851">
    <property type="entry name" value="AMP-bd_C_sf"/>
</dbReference>
<dbReference type="InterPro" id="IPR023213">
    <property type="entry name" value="CAT-like_dom_sf"/>
</dbReference>
<dbReference type="Gene3D" id="1.10.1200.10">
    <property type="entry name" value="ACP-like"/>
    <property type="match status" value="5"/>
</dbReference>
<dbReference type="Pfam" id="PF00501">
    <property type="entry name" value="AMP-binding"/>
    <property type="match status" value="5"/>
</dbReference>
<dbReference type="GO" id="GO:0072330">
    <property type="term" value="P:monocarboxylic acid biosynthetic process"/>
    <property type="evidence" value="ECO:0007669"/>
    <property type="project" value="UniProtKB-ARBA"/>
</dbReference>
<dbReference type="Gene3D" id="3.30.559.30">
    <property type="entry name" value="Nonribosomal peptide synthetase, condensation domain"/>
    <property type="match status" value="5"/>
</dbReference>
<comment type="caution">
    <text evidence="6">The sequence shown here is derived from an EMBL/GenBank/DDBJ whole genome shotgun (WGS) entry which is preliminary data.</text>
</comment>
<dbReference type="NCBIfam" id="TIGR01733">
    <property type="entry name" value="AA-adenyl-dom"/>
    <property type="match status" value="5"/>
</dbReference>